<feature type="transmembrane region" description="Helical" evidence="1">
    <location>
        <begin position="83"/>
        <end position="110"/>
    </location>
</feature>
<dbReference type="Proteomes" id="UP000347383">
    <property type="component" value="Chromosome"/>
</dbReference>
<keyword evidence="1" id="KW-0812">Transmembrane</keyword>
<gene>
    <name evidence="2" type="ORF">EA457_04045</name>
</gene>
<dbReference type="Pfam" id="PF19393">
    <property type="entry name" value="DUF5968"/>
    <property type="match status" value="1"/>
</dbReference>
<feature type="transmembrane region" description="Helical" evidence="1">
    <location>
        <begin position="41"/>
        <end position="63"/>
    </location>
</feature>
<dbReference type="CDD" id="cd21835">
    <property type="entry name" value="SagF"/>
    <property type="match status" value="1"/>
</dbReference>
<dbReference type="NCBIfam" id="NF038292">
    <property type="entry name" value="SagF_ScfC"/>
    <property type="match status" value="1"/>
</dbReference>
<protein>
    <submittedName>
        <fullName evidence="2">Streptolysin associated protein SagF</fullName>
    </submittedName>
</protein>
<dbReference type="RefSeq" id="WP_154412708.1">
    <property type="nucleotide sequence ID" value="NZ_CP033165.1"/>
</dbReference>
<name>A0A9X7X8G5_STRDY</name>
<evidence type="ECO:0000256" key="1">
    <source>
        <dbReference type="SAM" id="Phobius"/>
    </source>
</evidence>
<organism evidence="2 3">
    <name type="scientific">Streptococcus dysgalactiae subsp. dysgalactiae</name>
    <dbReference type="NCBI Taxonomy" id="99822"/>
    <lineage>
        <taxon>Bacteria</taxon>
        <taxon>Bacillati</taxon>
        <taxon>Bacillota</taxon>
        <taxon>Bacilli</taxon>
        <taxon>Lactobacillales</taxon>
        <taxon>Streptococcaceae</taxon>
        <taxon>Streptococcus</taxon>
    </lineage>
</organism>
<keyword evidence="1" id="KW-0472">Membrane</keyword>
<reference evidence="2 3" key="1">
    <citation type="submission" date="2018-10" db="EMBL/GenBank/DDBJ databases">
        <title>Comparative Genomics Analysis of the Streptococcus dysgalactiae subspecies dysgalactiae.</title>
        <authorList>
            <person name="Koh T.H."/>
            <person name="Abdul Rahman N."/>
            <person name="Sessions O.M."/>
        </authorList>
    </citation>
    <scope>NUCLEOTIDE SEQUENCE [LARGE SCALE GENOMIC DNA]</scope>
    <source>
        <strain evidence="2 3">DB60705-15</strain>
    </source>
</reference>
<evidence type="ECO:0000313" key="2">
    <source>
        <dbReference type="EMBL" id="QGH01772.1"/>
    </source>
</evidence>
<feature type="transmembrane region" description="Helical" evidence="1">
    <location>
        <begin position="156"/>
        <end position="174"/>
    </location>
</feature>
<dbReference type="EMBL" id="CP033165">
    <property type="protein sequence ID" value="QGH01772.1"/>
    <property type="molecule type" value="Genomic_DNA"/>
</dbReference>
<keyword evidence="1" id="KW-1133">Transmembrane helix</keyword>
<feature type="transmembrane region" description="Helical" evidence="1">
    <location>
        <begin position="131"/>
        <end position="150"/>
    </location>
</feature>
<sequence>MIIGMLLIVLCLITLWLTSPRRRRLVRWHFQRVSVLSYQDWLDAMLSVIQMSIIVLVLFGYSARLDLGEFLTFLGRLTWSWQFLVYMVLYLLALIEITLVVLVLLFDLVLQKDSRLLFKKLTWLAFKPDKPIASLFLLSLVLVADSIFYLGLLVALGKQSLVSVLGLVLGYALAKACRYSSGLHWVLAFCLFALIGVWAVTATLLYGWLAGVLVLMVTYTMISFKEQQ</sequence>
<accession>A0A9X7X8G5</accession>
<evidence type="ECO:0000313" key="3">
    <source>
        <dbReference type="Proteomes" id="UP000347383"/>
    </source>
</evidence>
<proteinExistence type="predicted"/>
<feature type="transmembrane region" description="Helical" evidence="1">
    <location>
        <begin position="6"/>
        <end position="21"/>
    </location>
</feature>
<dbReference type="AlphaFoldDB" id="A0A9X7X8G5"/>
<dbReference type="InterPro" id="IPR045350">
    <property type="entry name" value="DUF5968"/>
</dbReference>